<evidence type="ECO:0000313" key="4">
    <source>
        <dbReference type="Proteomes" id="UP000070093"/>
    </source>
</evidence>
<organism evidence="3 4">
    <name type="scientific">Prevotella bivia</name>
    <dbReference type="NCBI Taxonomy" id="28125"/>
    <lineage>
        <taxon>Bacteria</taxon>
        <taxon>Pseudomonadati</taxon>
        <taxon>Bacteroidota</taxon>
        <taxon>Bacteroidia</taxon>
        <taxon>Bacteroidales</taxon>
        <taxon>Prevotellaceae</taxon>
        <taxon>Prevotella</taxon>
    </lineage>
</organism>
<dbReference type="Pfam" id="PF20434">
    <property type="entry name" value="BD-FAE"/>
    <property type="match status" value="1"/>
</dbReference>
<sequence>MVDGAIVACPSRNGDECYQGLYKDLKKMESKTQKLKAVHFLSTDTMDVYLPVEDRATGRAVVACPGGSYNHLNMPPAESWVRFFTNRGIAAVILKYHLPDGSGEEAMSDVIDAFATLRAKAEEWRINPEDIGIAGYSAGGHLASLMATRYQKAIRASFQILFYPVTTMFEDFGDTNCRNNFLGEDKMSEQIEAKYSAIKQITPDTPRAFIVVCSDDDIVKPFNSANYYVKLQEQGIPSQLIVYPLGKHGWGIGVGDFPYTDDLKQQLTEWLKGF</sequence>
<evidence type="ECO:0000313" key="3">
    <source>
        <dbReference type="EMBL" id="KXO15703.1"/>
    </source>
</evidence>
<evidence type="ECO:0000256" key="1">
    <source>
        <dbReference type="ARBA" id="ARBA00022801"/>
    </source>
</evidence>
<dbReference type="PANTHER" id="PTHR48081">
    <property type="entry name" value="AB HYDROLASE SUPERFAMILY PROTEIN C4A8.06C"/>
    <property type="match status" value="1"/>
</dbReference>
<dbReference type="InterPro" id="IPR049492">
    <property type="entry name" value="BD-FAE-like_dom"/>
</dbReference>
<dbReference type="Gene3D" id="3.40.50.1820">
    <property type="entry name" value="alpha/beta hydrolase"/>
    <property type="match status" value="1"/>
</dbReference>
<dbReference type="SUPFAM" id="SSF53474">
    <property type="entry name" value="alpha/beta-Hydrolases"/>
    <property type="match status" value="1"/>
</dbReference>
<dbReference type="eggNOG" id="COG0657">
    <property type="taxonomic scope" value="Bacteria"/>
</dbReference>
<dbReference type="Proteomes" id="UP000070093">
    <property type="component" value="Unassembled WGS sequence"/>
</dbReference>
<dbReference type="PANTHER" id="PTHR48081:SF6">
    <property type="entry name" value="PEPTIDASE S9 PROLYL OLIGOPEPTIDASE CATALYTIC DOMAIN-CONTAINING PROTEIN"/>
    <property type="match status" value="1"/>
</dbReference>
<dbReference type="PATRIC" id="fig|28125.4.peg.1607"/>
<dbReference type="AlphaFoldDB" id="A0A137STH0"/>
<dbReference type="InterPro" id="IPR050300">
    <property type="entry name" value="GDXG_lipolytic_enzyme"/>
</dbReference>
<comment type="caution">
    <text evidence="3">The sequence shown here is derived from an EMBL/GenBank/DDBJ whole genome shotgun (WGS) entry which is preliminary data.</text>
</comment>
<reference evidence="3 4" key="1">
    <citation type="submission" date="2016-02" db="EMBL/GenBank/DDBJ databases">
        <authorList>
            <person name="Wen L."/>
            <person name="He K."/>
            <person name="Yang H."/>
        </authorList>
    </citation>
    <scope>NUCLEOTIDE SEQUENCE [LARGE SCALE GENOMIC DNA]</scope>
    <source>
        <strain evidence="3 4">GED7880</strain>
    </source>
</reference>
<gene>
    <name evidence="3" type="ORF">HMPREF3202_01619</name>
</gene>
<feature type="domain" description="BD-FAE-like" evidence="2">
    <location>
        <begin position="46"/>
        <end position="230"/>
    </location>
</feature>
<dbReference type="GO" id="GO:0016787">
    <property type="term" value="F:hydrolase activity"/>
    <property type="evidence" value="ECO:0007669"/>
    <property type="project" value="UniProtKB-KW"/>
</dbReference>
<name>A0A137STH0_9BACT</name>
<evidence type="ECO:0000259" key="2">
    <source>
        <dbReference type="Pfam" id="PF20434"/>
    </source>
</evidence>
<dbReference type="STRING" id="28125.HMPREF3202_01619"/>
<dbReference type="EMBL" id="LTAG01000094">
    <property type="protein sequence ID" value="KXO15703.1"/>
    <property type="molecule type" value="Genomic_DNA"/>
</dbReference>
<accession>A0A137STH0</accession>
<dbReference type="InterPro" id="IPR029058">
    <property type="entry name" value="AB_hydrolase_fold"/>
</dbReference>
<protein>
    <recommendedName>
        <fullName evidence="2">BD-FAE-like domain-containing protein</fullName>
    </recommendedName>
</protein>
<keyword evidence="1" id="KW-0378">Hydrolase</keyword>
<proteinExistence type="predicted"/>